<dbReference type="HAMAP" id="MF_01499">
    <property type="entry name" value="DacA"/>
    <property type="match status" value="1"/>
</dbReference>
<evidence type="ECO:0000256" key="5">
    <source>
        <dbReference type="ARBA" id="ARBA00022840"/>
    </source>
</evidence>
<dbReference type="Proteomes" id="UP000034607">
    <property type="component" value="Unassembled WGS sequence"/>
</dbReference>
<dbReference type="InterPro" id="IPR034701">
    <property type="entry name" value="CdaA"/>
</dbReference>
<keyword evidence="3 6" id="KW-0548">Nucleotidyltransferase</keyword>
<gene>
    <name evidence="6" type="primary">dacA</name>
    <name evidence="8" type="ORF">UX78_C0007G0027</name>
</gene>
<dbReference type="Pfam" id="PF19293">
    <property type="entry name" value="CdaA_N"/>
    <property type="match status" value="1"/>
</dbReference>
<dbReference type="EMBL" id="LCNM01000007">
    <property type="protein sequence ID" value="KKU56501.1"/>
    <property type="molecule type" value="Genomic_DNA"/>
</dbReference>
<evidence type="ECO:0000256" key="2">
    <source>
        <dbReference type="ARBA" id="ARBA00022679"/>
    </source>
</evidence>
<feature type="transmembrane region" description="Helical" evidence="6">
    <location>
        <begin position="280"/>
        <end position="299"/>
    </location>
</feature>
<dbReference type="InterPro" id="IPR003390">
    <property type="entry name" value="DNA_integrity_scan_DisA_N"/>
</dbReference>
<evidence type="ECO:0000313" key="9">
    <source>
        <dbReference type="Proteomes" id="UP000034607"/>
    </source>
</evidence>
<keyword evidence="4 6" id="KW-0547">Nucleotide-binding</keyword>
<dbReference type="Gene3D" id="3.40.1700.10">
    <property type="entry name" value="DNA integrity scanning protein, DisA, N-terminal domain"/>
    <property type="match status" value="1"/>
</dbReference>
<sequence length="486" mass="54007">MLTRLLTGTGLFPLSGNLYLNDILDILIISLFLYSLLILFKKTRTISIILGLVIVIILYIFAQVFNLYLTLQTLQYFVGVSAFLFVIVFQQEIRKYFELLGLAGSRQIKVGPLLQKSPSTAEIIQSCVRLAQSRIGALIVVAGKDNLDSYISGGIPLDGIISEETIMSIFEPHSYGHDGALIITKNRISQFGVHLPLSINFREIGKHGTRHSAGLGLSEKIDALSIIVSEEKGTISICRDGKMKTIEDFSLLEKELDRFIKSKFMPPSDGFFIRLFKKDLWLKLSAILVTSVIWFFSAYRAEIVYREYQVPVTFDNLPRDVFIETYSPKEITISVSGRGESAFLNLKNSVFSITVDASRLKNGVNEIALTEKNILQPANLKIDSVNPSSLLLTARKRFPVLTPVTASTRGQVPPGFQLLSVDISPQSLELWYPENSSPSAQISTEIIDLSRYQETVVIPVGVVIPDQASVLLDNPTVNVGLTIEKI</sequence>
<keyword evidence="2 6" id="KW-0808">Transferase</keyword>
<comment type="catalytic activity">
    <reaction evidence="1 6">
        <text>2 ATP = 3',3'-c-di-AMP + 2 diphosphate</text>
        <dbReference type="Rhea" id="RHEA:35655"/>
        <dbReference type="ChEBI" id="CHEBI:30616"/>
        <dbReference type="ChEBI" id="CHEBI:33019"/>
        <dbReference type="ChEBI" id="CHEBI:71500"/>
        <dbReference type="EC" id="2.7.7.85"/>
    </reaction>
</comment>
<keyword evidence="6" id="KW-1003">Cell membrane</keyword>
<feature type="domain" description="DAC" evidence="7">
    <location>
        <begin position="90"/>
        <end position="249"/>
    </location>
</feature>
<comment type="subunit">
    <text evidence="6">Probably a homodimer.</text>
</comment>
<keyword evidence="5 6" id="KW-0067">ATP-binding</keyword>
<name>A0A0G1RH69_9BACT</name>
<keyword evidence="6" id="KW-0472">Membrane</keyword>
<dbReference type="GO" id="GO:0004016">
    <property type="term" value="F:adenylate cyclase activity"/>
    <property type="evidence" value="ECO:0007669"/>
    <property type="project" value="UniProtKB-UniRule"/>
</dbReference>
<dbReference type="PANTHER" id="PTHR34185:SF1">
    <property type="entry name" value="DIADENYLATE CYCLASE"/>
    <property type="match status" value="1"/>
</dbReference>
<dbReference type="InterPro" id="IPR050338">
    <property type="entry name" value="DisA"/>
</dbReference>
<comment type="similarity">
    <text evidence="6">Belongs to the adenylate cyclase family. DacA/CdaA subfamily.</text>
</comment>
<dbReference type="InterPro" id="IPR012505">
    <property type="entry name" value="YbbR"/>
</dbReference>
<dbReference type="GO" id="GO:0005524">
    <property type="term" value="F:ATP binding"/>
    <property type="evidence" value="ECO:0007669"/>
    <property type="project" value="UniProtKB-UniRule"/>
</dbReference>
<evidence type="ECO:0000256" key="6">
    <source>
        <dbReference type="HAMAP-Rule" id="MF_01499"/>
    </source>
</evidence>
<dbReference type="Pfam" id="PF02457">
    <property type="entry name" value="DAC"/>
    <property type="match status" value="1"/>
</dbReference>
<dbReference type="EC" id="2.7.7.85" evidence="6"/>
<feature type="transmembrane region" description="Helical" evidence="6">
    <location>
        <begin position="74"/>
        <end position="90"/>
    </location>
</feature>
<feature type="transmembrane region" description="Helical" evidence="6">
    <location>
        <begin position="20"/>
        <end position="40"/>
    </location>
</feature>
<organism evidence="8 9">
    <name type="scientific">Candidatus Amesbacteria bacterium GW2011_GWA2_47_11</name>
    <dbReference type="NCBI Taxonomy" id="1618357"/>
    <lineage>
        <taxon>Bacteria</taxon>
        <taxon>Candidatus Amesiibacteriota</taxon>
    </lineage>
</organism>
<dbReference type="InterPro" id="IPR036888">
    <property type="entry name" value="DNA_integrity_DisA_N_sf"/>
</dbReference>
<evidence type="ECO:0000256" key="3">
    <source>
        <dbReference type="ARBA" id="ARBA00022695"/>
    </source>
</evidence>
<comment type="caution">
    <text evidence="6">Lacks conserved residue(s) required for the propagation of feature annotation.</text>
</comment>
<dbReference type="PROSITE" id="PS51794">
    <property type="entry name" value="DAC"/>
    <property type="match status" value="1"/>
</dbReference>
<evidence type="ECO:0000256" key="1">
    <source>
        <dbReference type="ARBA" id="ARBA00000877"/>
    </source>
</evidence>
<evidence type="ECO:0000259" key="7">
    <source>
        <dbReference type="PROSITE" id="PS51794"/>
    </source>
</evidence>
<dbReference type="GO" id="GO:0006171">
    <property type="term" value="P:cAMP biosynthetic process"/>
    <property type="evidence" value="ECO:0007669"/>
    <property type="project" value="InterPro"/>
</dbReference>
<dbReference type="GO" id="GO:0106408">
    <property type="term" value="F:diadenylate cyclase activity"/>
    <property type="evidence" value="ECO:0007669"/>
    <property type="project" value="UniProtKB-EC"/>
</dbReference>
<dbReference type="AlphaFoldDB" id="A0A0G1RH69"/>
<accession>A0A0G1RH69</accession>
<keyword evidence="6" id="KW-0812">Transmembrane</keyword>
<evidence type="ECO:0000256" key="4">
    <source>
        <dbReference type="ARBA" id="ARBA00022741"/>
    </source>
</evidence>
<dbReference type="Gene3D" id="2.170.120.30">
    <property type="match status" value="1"/>
</dbReference>
<dbReference type="Pfam" id="PF07949">
    <property type="entry name" value="YbbR"/>
    <property type="match status" value="1"/>
</dbReference>
<comment type="function">
    <text evidence="6">Catalyzes the condensation of 2 ATP molecules into cyclic di-AMP (c-di-AMP), a second messenger used to regulate differing processes in different bacteria.</text>
</comment>
<keyword evidence="6" id="KW-1133">Transmembrane helix</keyword>
<feature type="transmembrane region" description="Helical" evidence="6">
    <location>
        <begin position="47"/>
        <end position="68"/>
    </location>
</feature>
<reference evidence="8 9" key="1">
    <citation type="journal article" date="2015" name="Nature">
        <title>rRNA introns, odd ribosomes, and small enigmatic genomes across a large radiation of phyla.</title>
        <authorList>
            <person name="Brown C.T."/>
            <person name="Hug L.A."/>
            <person name="Thomas B.C."/>
            <person name="Sharon I."/>
            <person name="Castelle C.J."/>
            <person name="Singh A."/>
            <person name="Wilkins M.J."/>
            <person name="Williams K.H."/>
            <person name="Banfield J.F."/>
        </authorList>
    </citation>
    <scope>NUCLEOTIDE SEQUENCE [LARGE SCALE GENOMIC DNA]</scope>
</reference>
<protein>
    <recommendedName>
        <fullName evidence="6">Diadenylate cyclase</fullName>
        <shortName evidence="6">DAC</shortName>
        <ecNumber evidence="6">2.7.7.85</ecNumber>
    </recommendedName>
    <alternativeName>
        <fullName evidence="6">Cyclic-di-AMP synthase</fullName>
        <shortName evidence="6">c-di-AMP synthase</shortName>
    </alternativeName>
</protein>
<evidence type="ECO:0000313" key="8">
    <source>
        <dbReference type="EMBL" id="KKU56501.1"/>
    </source>
</evidence>
<comment type="caution">
    <text evidence="8">The sequence shown here is derived from an EMBL/GenBank/DDBJ whole genome shotgun (WGS) entry which is preliminary data.</text>
</comment>
<dbReference type="PANTHER" id="PTHR34185">
    <property type="entry name" value="DIADENYLATE CYCLASE"/>
    <property type="match status" value="1"/>
</dbReference>
<dbReference type="InterPro" id="IPR045585">
    <property type="entry name" value="CdaA_N"/>
</dbReference>
<proteinExistence type="inferred from homology"/>
<dbReference type="SUPFAM" id="SSF143597">
    <property type="entry name" value="YojJ-like"/>
    <property type="match status" value="1"/>
</dbReference>